<dbReference type="OrthoDB" id="3190535at2"/>
<evidence type="ECO:0000259" key="3">
    <source>
        <dbReference type="PROSITE" id="PS50977"/>
    </source>
</evidence>
<evidence type="ECO:0000256" key="1">
    <source>
        <dbReference type="ARBA" id="ARBA00023125"/>
    </source>
</evidence>
<organism evidence="4 5">
    <name type="scientific">Janibacter melonis</name>
    <dbReference type="NCBI Taxonomy" id="262209"/>
    <lineage>
        <taxon>Bacteria</taxon>
        <taxon>Bacillati</taxon>
        <taxon>Actinomycetota</taxon>
        <taxon>Actinomycetes</taxon>
        <taxon>Micrococcales</taxon>
        <taxon>Intrasporangiaceae</taxon>
        <taxon>Janibacter</taxon>
    </lineage>
</organism>
<dbReference type="GO" id="GO:0000976">
    <property type="term" value="F:transcription cis-regulatory region binding"/>
    <property type="evidence" value="ECO:0007669"/>
    <property type="project" value="TreeGrafter"/>
</dbReference>
<gene>
    <name evidence="4" type="ORF">EEW87_004815</name>
</gene>
<dbReference type="PROSITE" id="PS01081">
    <property type="entry name" value="HTH_TETR_1"/>
    <property type="match status" value="1"/>
</dbReference>
<dbReference type="SUPFAM" id="SSF46689">
    <property type="entry name" value="Homeodomain-like"/>
    <property type="match status" value="1"/>
</dbReference>
<dbReference type="KEGG" id="jme:EEW87_004815"/>
<name>A0A5P8FKJ6_9MICO</name>
<evidence type="ECO:0000313" key="4">
    <source>
        <dbReference type="EMBL" id="QFQ29798.1"/>
    </source>
</evidence>
<dbReference type="InterPro" id="IPR009057">
    <property type="entry name" value="Homeodomain-like_sf"/>
</dbReference>
<dbReference type="Pfam" id="PF00440">
    <property type="entry name" value="TetR_N"/>
    <property type="match status" value="1"/>
</dbReference>
<feature type="domain" description="HTH tetR-type" evidence="3">
    <location>
        <begin position="29"/>
        <end position="89"/>
    </location>
</feature>
<dbReference type="AlphaFoldDB" id="A0A5P8FKJ6"/>
<dbReference type="PANTHER" id="PTHR30055:SF200">
    <property type="entry name" value="HTH-TYPE TRANSCRIPTIONAL REPRESSOR BDCR"/>
    <property type="match status" value="1"/>
</dbReference>
<dbReference type="PROSITE" id="PS50977">
    <property type="entry name" value="HTH_TETR_2"/>
    <property type="match status" value="1"/>
</dbReference>
<dbReference type="SUPFAM" id="SSF48498">
    <property type="entry name" value="Tetracyclin repressor-like, C-terminal domain"/>
    <property type="match status" value="1"/>
</dbReference>
<evidence type="ECO:0000313" key="5">
    <source>
        <dbReference type="Proteomes" id="UP000271708"/>
    </source>
</evidence>
<sequence length="220" mass="23550">MAKRLLSVGVAGHAGQVTSTSSATPSSESPTVSRLYEAAADAFGAKGFHATTTRDIASRAGLSPAGVYVHFASKEDLLFQLSREGHTVARDALARAAARSSAPAETLRSMIGAFARWHAEQHQVARIVQYEFRHLSPEHQHEVLTLRREIDAVVRGVVDEGVASGDFEVEDTHAAALALLSLVVDVARWYHPGVQQTPEQIEQTYGALALRLVGASPHPG</sequence>
<dbReference type="InterPro" id="IPR050109">
    <property type="entry name" value="HTH-type_TetR-like_transc_reg"/>
</dbReference>
<dbReference type="PANTHER" id="PTHR30055">
    <property type="entry name" value="HTH-TYPE TRANSCRIPTIONAL REGULATOR RUTR"/>
    <property type="match status" value="1"/>
</dbReference>
<dbReference type="InterPro" id="IPR041490">
    <property type="entry name" value="KstR2_TetR_C"/>
</dbReference>
<dbReference type="InterPro" id="IPR036271">
    <property type="entry name" value="Tet_transcr_reg_TetR-rel_C_sf"/>
</dbReference>
<dbReference type="PRINTS" id="PR00455">
    <property type="entry name" value="HTHTETR"/>
</dbReference>
<dbReference type="Pfam" id="PF17932">
    <property type="entry name" value="TetR_C_24"/>
    <property type="match status" value="1"/>
</dbReference>
<evidence type="ECO:0000256" key="2">
    <source>
        <dbReference type="PROSITE-ProRule" id="PRU00335"/>
    </source>
</evidence>
<dbReference type="InterPro" id="IPR023772">
    <property type="entry name" value="DNA-bd_HTH_TetR-type_CS"/>
</dbReference>
<dbReference type="Proteomes" id="UP000271708">
    <property type="component" value="Chromosome"/>
</dbReference>
<dbReference type="Gene3D" id="1.10.357.10">
    <property type="entry name" value="Tetracycline Repressor, domain 2"/>
    <property type="match status" value="1"/>
</dbReference>
<dbReference type="EMBL" id="CP044548">
    <property type="protein sequence ID" value="QFQ29798.1"/>
    <property type="molecule type" value="Genomic_DNA"/>
</dbReference>
<reference evidence="4 5" key="1">
    <citation type="submission" date="2019-09" db="EMBL/GenBank/DDBJ databases">
        <title>Complete Genome Sequence of Janibacter melonis M714 with both human health impact and industrial applications.</title>
        <authorList>
            <person name="Jin M."/>
            <person name="Zhao Q.R."/>
        </authorList>
    </citation>
    <scope>NUCLEOTIDE SEQUENCE [LARGE SCALE GENOMIC DNA]</scope>
    <source>
        <strain evidence="4 5">M714</strain>
    </source>
</reference>
<proteinExistence type="predicted"/>
<accession>A0A5P8FKJ6</accession>
<keyword evidence="1 2" id="KW-0238">DNA-binding</keyword>
<dbReference type="GO" id="GO:0003700">
    <property type="term" value="F:DNA-binding transcription factor activity"/>
    <property type="evidence" value="ECO:0007669"/>
    <property type="project" value="TreeGrafter"/>
</dbReference>
<feature type="DNA-binding region" description="H-T-H motif" evidence="2">
    <location>
        <begin position="52"/>
        <end position="71"/>
    </location>
</feature>
<protein>
    <submittedName>
        <fullName evidence="4">TetR family transcriptional regulator</fullName>
    </submittedName>
</protein>
<dbReference type="InterPro" id="IPR001647">
    <property type="entry name" value="HTH_TetR"/>
</dbReference>